<protein>
    <recommendedName>
        <fullName evidence="3">Xaa-Pro dipeptidyl-peptidase C-terminal domain-containing protein</fullName>
    </recommendedName>
</protein>
<dbReference type="SUPFAM" id="SSF53474">
    <property type="entry name" value="alpha/beta-Hydrolases"/>
    <property type="match status" value="1"/>
</dbReference>
<gene>
    <name evidence="4" type="ORF">SAMN04244553_6247</name>
</gene>
<dbReference type="InterPro" id="IPR029058">
    <property type="entry name" value="AB_hydrolase_fold"/>
</dbReference>
<dbReference type="InterPro" id="IPR008979">
    <property type="entry name" value="Galactose-bd-like_sf"/>
</dbReference>
<dbReference type="PANTHER" id="PTHR43056:SF10">
    <property type="entry name" value="COCE_NOND FAMILY, PUTATIVE (AFU_ORTHOLOGUE AFUA_7G00600)-RELATED"/>
    <property type="match status" value="1"/>
</dbReference>
<dbReference type="NCBIfam" id="TIGR00976">
    <property type="entry name" value="CocE_NonD"/>
    <property type="match status" value="1"/>
</dbReference>
<proteinExistence type="predicted"/>
<dbReference type="AlphaFoldDB" id="A0A285LWF4"/>
<dbReference type="STRING" id="1379680.GCA_001612615_01066"/>
<dbReference type="PANTHER" id="PTHR43056">
    <property type="entry name" value="PEPTIDASE S9 PROLYL OLIGOPEPTIDASE"/>
    <property type="match status" value="1"/>
</dbReference>
<reference evidence="4 5" key="1">
    <citation type="submission" date="2017-09" db="EMBL/GenBank/DDBJ databases">
        <authorList>
            <person name="Ehlers B."/>
            <person name="Leendertz F.H."/>
        </authorList>
    </citation>
    <scope>NUCLEOTIDE SEQUENCE [LARGE SCALE GENOMIC DNA]</scope>
    <source>
        <strain evidence="4 5">DSM 45537</strain>
    </source>
</reference>
<feature type="chain" id="PRO_5039068090" description="Xaa-Pro dipeptidyl-peptidase C-terminal domain-containing protein" evidence="2">
    <location>
        <begin position="23"/>
        <end position="679"/>
    </location>
</feature>
<dbReference type="EMBL" id="OBEG01000008">
    <property type="protein sequence ID" value="SNY89240.1"/>
    <property type="molecule type" value="Genomic_DNA"/>
</dbReference>
<feature type="signal peptide" evidence="2">
    <location>
        <begin position="1"/>
        <end position="22"/>
    </location>
</feature>
<dbReference type="Gene3D" id="2.60.120.260">
    <property type="entry name" value="Galactose-binding domain-like"/>
    <property type="match status" value="1"/>
</dbReference>
<evidence type="ECO:0000256" key="2">
    <source>
        <dbReference type="SAM" id="SignalP"/>
    </source>
</evidence>
<keyword evidence="1" id="KW-0378">Hydrolase</keyword>
<dbReference type="Pfam" id="PF02129">
    <property type="entry name" value="Peptidase_S15"/>
    <property type="match status" value="1"/>
</dbReference>
<sequence length="679" mass="72434">MIRRRGPIAAAAAALSVFLVMAGGLVSAPSAESTPTRAGLDAQFVATHNAPPQYPNVFIEWDVPITMSDGTVLKANVYHPADATGQPIQEPTPTVVNLTPYTKLVANLADSALAIPGLADPLMHVLRNLDFSAFGMGGLSDLMRALPGGAARTFGVDRKLIQSGYTQVVVDVRGTGFSQGVWQVFGHREQQDGAEVVDWAASQPWSNGRIGMSGISYSAINQLHTAERRPAALRAIFPVVPGSDLIRDVAAPGGALGIGFIPEWLLAVNASKLLPDVLSMLTGRFDWTWLADRIRDPFTFFNVVIAALATPSIDQIPPEMLAVLDDESDLRTAWVGNPERIQTPTFIYGGWHDIFTYSSPRVYNAIDVPDSEKKLVMGDTYHITTGAGLGLPGAPPSLDVLQRAWFDKWLKGIDNGIDGYDQVTSWQQGGGWSDSPSFPRPGMEYRRLYLNAAPSGTAPTAAGDGSLTAAPGGPARLTITPGLATLCSRDAAHGTAGIVSALDICAEDARISEVNALTFTTAPVNRPTQISGPLAVHLNTVLDATDGYWTVTLNDVAPDGRSTVWTTGQRTASLRAVDEAASTRSPNGDYTDPYPILTLASREPVVPGQPTVLDIGLFATDGVLQPGHRLRIDIFASNFPSSIPLRPLLNESGLRPQHLVLDPNEPSWVNIPVEGDPGW</sequence>
<dbReference type="Proteomes" id="UP000219565">
    <property type="component" value="Unassembled WGS sequence"/>
</dbReference>
<evidence type="ECO:0000313" key="4">
    <source>
        <dbReference type="EMBL" id="SNY89240.1"/>
    </source>
</evidence>
<evidence type="ECO:0000313" key="5">
    <source>
        <dbReference type="Proteomes" id="UP000219565"/>
    </source>
</evidence>
<organism evidence="4 5">
    <name type="scientific">Nocardia amikacinitolerans</name>
    <dbReference type="NCBI Taxonomy" id="756689"/>
    <lineage>
        <taxon>Bacteria</taxon>
        <taxon>Bacillati</taxon>
        <taxon>Actinomycetota</taxon>
        <taxon>Actinomycetes</taxon>
        <taxon>Mycobacteriales</taxon>
        <taxon>Nocardiaceae</taxon>
        <taxon>Nocardia</taxon>
    </lineage>
</organism>
<dbReference type="Gene3D" id="3.40.50.1820">
    <property type="entry name" value="alpha/beta hydrolase"/>
    <property type="match status" value="1"/>
</dbReference>
<feature type="domain" description="Xaa-Pro dipeptidyl-peptidase C-terminal" evidence="3">
    <location>
        <begin position="403"/>
        <end position="660"/>
    </location>
</feature>
<name>A0A285LWF4_9NOCA</name>
<dbReference type="GO" id="GO:0008239">
    <property type="term" value="F:dipeptidyl-peptidase activity"/>
    <property type="evidence" value="ECO:0007669"/>
    <property type="project" value="InterPro"/>
</dbReference>
<dbReference type="Pfam" id="PF08530">
    <property type="entry name" value="PepX_C"/>
    <property type="match status" value="1"/>
</dbReference>
<evidence type="ECO:0000256" key="1">
    <source>
        <dbReference type="ARBA" id="ARBA00022801"/>
    </source>
</evidence>
<dbReference type="SUPFAM" id="SSF49785">
    <property type="entry name" value="Galactose-binding domain-like"/>
    <property type="match status" value="1"/>
</dbReference>
<evidence type="ECO:0000259" key="3">
    <source>
        <dbReference type="SMART" id="SM00939"/>
    </source>
</evidence>
<keyword evidence="2" id="KW-0732">Signal</keyword>
<dbReference type="InterPro" id="IPR005674">
    <property type="entry name" value="CocE/Ser_esterase"/>
</dbReference>
<dbReference type="InterPro" id="IPR013736">
    <property type="entry name" value="Xaa-Pro_dipept_C"/>
</dbReference>
<accession>A0A285LWF4</accession>
<keyword evidence="5" id="KW-1185">Reference proteome</keyword>
<dbReference type="OrthoDB" id="5240615at2"/>
<dbReference type="InterPro" id="IPR050585">
    <property type="entry name" value="Xaa-Pro_dipeptidyl-ppase/CocE"/>
</dbReference>
<dbReference type="RefSeq" id="WP_097247982.1">
    <property type="nucleotide sequence ID" value="NZ_OBEG01000008.1"/>
</dbReference>
<dbReference type="InterPro" id="IPR000383">
    <property type="entry name" value="Xaa-Pro-like_dom"/>
</dbReference>
<dbReference type="SMART" id="SM00939">
    <property type="entry name" value="PepX_C"/>
    <property type="match status" value="1"/>
</dbReference>